<accession>A0AAD6ZIJ1</accession>
<organism evidence="1 2">
    <name type="scientific">Mycena albidolilacea</name>
    <dbReference type="NCBI Taxonomy" id="1033008"/>
    <lineage>
        <taxon>Eukaryota</taxon>
        <taxon>Fungi</taxon>
        <taxon>Dikarya</taxon>
        <taxon>Basidiomycota</taxon>
        <taxon>Agaricomycotina</taxon>
        <taxon>Agaricomycetes</taxon>
        <taxon>Agaricomycetidae</taxon>
        <taxon>Agaricales</taxon>
        <taxon>Marasmiineae</taxon>
        <taxon>Mycenaceae</taxon>
        <taxon>Mycena</taxon>
    </lineage>
</organism>
<reference evidence="1" key="1">
    <citation type="submission" date="2023-03" db="EMBL/GenBank/DDBJ databases">
        <title>Massive genome expansion in bonnet fungi (Mycena s.s.) driven by repeated elements and novel gene families across ecological guilds.</title>
        <authorList>
            <consortium name="Lawrence Berkeley National Laboratory"/>
            <person name="Harder C.B."/>
            <person name="Miyauchi S."/>
            <person name="Viragh M."/>
            <person name="Kuo A."/>
            <person name="Thoen E."/>
            <person name="Andreopoulos B."/>
            <person name="Lu D."/>
            <person name="Skrede I."/>
            <person name="Drula E."/>
            <person name="Henrissat B."/>
            <person name="Morin E."/>
            <person name="Kohler A."/>
            <person name="Barry K."/>
            <person name="LaButti K."/>
            <person name="Morin E."/>
            <person name="Salamov A."/>
            <person name="Lipzen A."/>
            <person name="Mereny Z."/>
            <person name="Hegedus B."/>
            <person name="Baldrian P."/>
            <person name="Stursova M."/>
            <person name="Weitz H."/>
            <person name="Taylor A."/>
            <person name="Grigoriev I.V."/>
            <person name="Nagy L.G."/>
            <person name="Martin F."/>
            <person name="Kauserud H."/>
        </authorList>
    </citation>
    <scope>NUCLEOTIDE SEQUENCE</scope>
    <source>
        <strain evidence="1">CBHHK002</strain>
    </source>
</reference>
<comment type="caution">
    <text evidence="1">The sequence shown here is derived from an EMBL/GenBank/DDBJ whole genome shotgun (WGS) entry which is preliminary data.</text>
</comment>
<evidence type="ECO:0000313" key="2">
    <source>
        <dbReference type="Proteomes" id="UP001218218"/>
    </source>
</evidence>
<protein>
    <submittedName>
        <fullName evidence="1">Uncharacterized protein</fullName>
    </submittedName>
</protein>
<name>A0AAD6ZIJ1_9AGAR</name>
<keyword evidence="2" id="KW-1185">Reference proteome</keyword>
<proteinExistence type="predicted"/>
<evidence type="ECO:0000313" key="1">
    <source>
        <dbReference type="EMBL" id="KAJ7323589.1"/>
    </source>
</evidence>
<gene>
    <name evidence="1" type="ORF">DFH08DRAFT_817626</name>
</gene>
<dbReference type="EMBL" id="JARIHO010000046">
    <property type="protein sequence ID" value="KAJ7323589.1"/>
    <property type="molecule type" value="Genomic_DNA"/>
</dbReference>
<dbReference type="AlphaFoldDB" id="A0AAD6ZIJ1"/>
<sequence length="269" mass="29611">MDQPFTSIFPVFRIYMILITLYIGSPETLSIAIQSSGNPTKPDTSLGYCGLAVNAVTVDPLCRFLPPTFSPPQRHATAELEVLLTHLPDTVLEQFQDEAHPLTFHSMQADVQQSLPANLRTKHPQPCATGRPKQSKKMTADEMELDGVGMISLEVPVEPDIKPDVLNQGNDVDASEASQYESGNLDVDGKAQQQSKIVKSTAVAPELSDSGKKMVCTLLPPPNLTTPLSPKHRPKAWSIRYTDDQIHMSFEFLAQFHASLRAELTFDEA</sequence>
<dbReference type="Proteomes" id="UP001218218">
    <property type="component" value="Unassembled WGS sequence"/>
</dbReference>